<dbReference type="GO" id="GO:0003676">
    <property type="term" value="F:nucleic acid binding"/>
    <property type="evidence" value="ECO:0007669"/>
    <property type="project" value="InterPro"/>
</dbReference>
<keyword evidence="1" id="KW-0862">Zinc</keyword>
<protein>
    <recommendedName>
        <fullName evidence="2">CCHC-type domain-containing protein</fullName>
    </recommendedName>
</protein>
<dbReference type="GO" id="GO:0008270">
    <property type="term" value="F:zinc ion binding"/>
    <property type="evidence" value="ECO:0007669"/>
    <property type="project" value="UniProtKB-KW"/>
</dbReference>
<dbReference type="PROSITE" id="PS50158">
    <property type="entry name" value="ZF_CCHC"/>
    <property type="match status" value="1"/>
</dbReference>
<dbReference type="InterPro" id="IPR036875">
    <property type="entry name" value="Znf_CCHC_sf"/>
</dbReference>
<sequence>MILKYIAEDVGKQKFVVENFYKWEMTDEKDINTQINENHKLLENFKAENINLPDAFVVEILIEKLLDSWNDYKQQLRHKPNQLSLTDLITHIIIEDTNRKDLKVKRTRGMTVKANLVVDHNLHQNKRYDRNYSNKHNYAHKVSKYAFKKKGVCYVCGKPGHHAHQCRKRVKRNNPSQPWVNLVEIDDIIIDVIF</sequence>
<evidence type="ECO:0000256" key="1">
    <source>
        <dbReference type="PROSITE-ProRule" id="PRU00047"/>
    </source>
</evidence>
<feature type="domain" description="CCHC-type" evidence="2">
    <location>
        <begin position="153"/>
        <end position="168"/>
    </location>
</feature>
<dbReference type="EMBL" id="BSYR01000028">
    <property type="protein sequence ID" value="GMI96703.1"/>
    <property type="molecule type" value="Genomic_DNA"/>
</dbReference>
<evidence type="ECO:0000313" key="4">
    <source>
        <dbReference type="Proteomes" id="UP001165190"/>
    </source>
</evidence>
<evidence type="ECO:0000313" key="3">
    <source>
        <dbReference type="EMBL" id="GMI96703.1"/>
    </source>
</evidence>
<comment type="caution">
    <text evidence="3">The sequence shown here is derived from an EMBL/GenBank/DDBJ whole genome shotgun (WGS) entry which is preliminary data.</text>
</comment>
<dbReference type="PANTHER" id="PTHR47592:SF27">
    <property type="entry name" value="OS08G0421700 PROTEIN"/>
    <property type="match status" value="1"/>
</dbReference>
<evidence type="ECO:0000259" key="2">
    <source>
        <dbReference type="PROSITE" id="PS50158"/>
    </source>
</evidence>
<dbReference type="SUPFAM" id="SSF57756">
    <property type="entry name" value="Retrovirus zinc finger-like domains"/>
    <property type="match status" value="1"/>
</dbReference>
<dbReference type="Pfam" id="PF14223">
    <property type="entry name" value="Retrotran_gag_2"/>
    <property type="match status" value="1"/>
</dbReference>
<keyword evidence="1" id="KW-0863">Zinc-finger</keyword>
<dbReference type="Gene3D" id="4.10.60.10">
    <property type="entry name" value="Zinc finger, CCHC-type"/>
    <property type="match status" value="1"/>
</dbReference>
<gene>
    <name evidence="3" type="ORF">HRI_003339600</name>
</gene>
<keyword evidence="1" id="KW-0479">Metal-binding</keyword>
<organism evidence="3 4">
    <name type="scientific">Hibiscus trionum</name>
    <name type="common">Flower of an hour</name>
    <dbReference type="NCBI Taxonomy" id="183268"/>
    <lineage>
        <taxon>Eukaryota</taxon>
        <taxon>Viridiplantae</taxon>
        <taxon>Streptophyta</taxon>
        <taxon>Embryophyta</taxon>
        <taxon>Tracheophyta</taxon>
        <taxon>Spermatophyta</taxon>
        <taxon>Magnoliopsida</taxon>
        <taxon>eudicotyledons</taxon>
        <taxon>Gunneridae</taxon>
        <taxon>Pentapetalae</taxon>
        <taxon>rosids</taxon>
        <taxon>malvids</taxon>
        <taxon>Malvales</taxon>
        <taxon>Malvaceae</taxon>
        <taxon>Malvoideae</taxon>
        <taxon>Hibiscus</taxon>
    </lineage>
</organism>
<dbReference type="AlphaFoldDB" id="A0A9W7IK10"/>
<dbReference type="Proteomes" id="UP001165190">
    <property type="component" value="Unassembled WGS sequence"/>
</dbReference>
<dbReference type="InterPro" id="IPR001878">
    <property type="entry name" value="Znf_CCHC"/>
</dbReference>
<name>A0A9W7IK10_HIBTR</name>
<proteinExistence type="predicted"/>
<reference evidence="3" key="1">
    <citation type="submission" date="2023-05" db="EMBL/GenBank/DDBJ databases">
        <title>Genome and transcriptome analyses reveal genes involved in the formation of fine ridges on petal epidermal cells in Hibiscus trionum.</title>
        <authorList>
            <person name="Koshimizu S."/>
            <person name="Masuda S."/>
            <person name="Ishii T."/>
            <person name="Shirasu K."/>
            <person name="Hoshino A."/>
            <person name="Arita M."/>
        </authorList>
    </citation>
    <scope>NUCLEOTIDE SEQUENCE</scope>
    <source>
        <strain evidence="3">Hamamatsu line</strain>
    </source>
</reference>
<dbReference type="SMART" id="SM00343">
    <property type="entry name" value="ZnF_C2HC"/>
    <property type="match status" value="1"/>
</dbReference>
<dbReference type="PANTHER" id="PTHR47592">
    <property type="entry name" value="PBF68 PROTEIN"/>
    <property type="match status" value="1"/>
</dbReference>
<accession>A0A9W7IK10</accession>
<dbReference type="Pfam" id="PF00098">
    <property type="entry name" value="zf-CCHC"/>
    <property type="match status" value="1"/>
</dbReference>
<dbReference type="OrthoDB" id="1300022at2759"/>
<keyword evidence="4" id="KW-1185">Reference proteome</keyword>